<dbReference type="EMBL" id="JBHTKA010000004">
    <property type="protein sequence ID" value="MFD1000649.1"/>
    <property type="molecule type" value="Genomic_DNA"/>
</dbReference>
<comment type="caution">
    <text evidence="1">The sequence shown here is derived from an EMBL/GenBank/DDBJ whole genome shotgun (WGS) entry which is preliminary data.</text>
</comment>
<keyword evidence="2" id="KW-1185">Reference proteome</keyword>
<protein>
    <submittedName>
        <fullName evidence="1">DUF493 family protein</fullName>
    </submittedName>
</protein>
<dbReference type="Proteomes" id="UP001597112">
    <property type="component" value="Unassembled WGS sequence"/>
</dbReference>
<accession>A0ABW3K3D8</accession>
<evidence type="ECO:0000313" key="1">
    <source>
        <dbReference type="EMBL" id="MFD1000649.1"/>
    </source>
</evidence>
<sequence>MDQNWLNNFREKLDQHHVWPSLYMFKFIVPTGKENEVKQLFPNHTITEKLSNKGNYTSITIQMMMPSAEAVIEIYVRASKIEGIVAL</sequence>
<organism evidence="1 2">
    <name type="scientific">Ohtaekwangia kribbensis</name>
    <dbReference type="NCBI Taxonomy" id="688913"/>
    <lineage>
        <taxon>Bacteria</taxon>
        <taxon>Pseudomonadati</taxon>
        <taxon>Bacteroidota</taxon>
        <taxon>Cytophagia</taxon>
        <taxon>Cytophagales</taxon>
        <taxon>Fulvivirgaceae</taxon>
        <taxon>Ohtaekwangia</taxon>
    </lineage>
</organism>
<dbReference type="SUPFAM" id="SSF117991">
    <property type="entry name" value="YbeD/HP0495-like"/>
    <property type="match status" value="1"/>
</dbReference>
<gene>
    <name evidence="1" type="ORF">ACFQ21_15090</name>
</gene>
<dbReference type="Pfam" id="PF04359">
    <property type="entry name" value="DUF493"/>
    <property type="match status" value="1"/>
</dbReference>
<reference evidence="2" key="1">
    <citation type="journal article" date="2019" name="Int. J. Syst. Evol. Microbiol.">
        <title>The Global Catalogue of Microorganisms (GCM) 10K type strain sequencing project: providing services to taxonomists for standard genome sequencing and annotation.</title>
        <authorList>
            <consortium name="The Broad Institute Genomics Platform"/>
            <consortium name="The Broad Institute Genome Sequencing Center for Infectious Disease"/>
            <person name="Wu L."/>
            <person name="Ma J."/>
        </authorList>
    </citation>
    <scope>NUCLEOTIDE SEQUENCE [LARGE SCALE GENOMIC DNA]</scope>
    <source>
        <strain evidence="2">CCUG 58938</strain>
    </source>
</reference>
<dbReference type="Gene3D" id="3.30.70.260">
    <property type="match status" value="1"/>
</dbReference>
<dbReference type="InterPro" id="IPR007454">
    <property type="entry name" value="UPF0250_YbeD-like"/>
</dbReference>
<evidence type="ECO:0000313" key="2">
    <source>
        <dbReference type="Proteomes" id="UP001597112"/>
    </source>
</evidence>
<dbReference type="RefSeq" id="WP_377580101.1">
    <property type="nucleotide sequence ID" value="NZ_JBHTKA010000004.1"/>
</dbReference>
<dbReference type="InterPro" id="IPR027471">
    <property type="entry name" value="YbeD-like_sf"/>
</dbReference>
<name>A0ABW3K3D8_9BACT</name>
<proteinExistence type="predicted"/>